<comment type="caution">
    <text evidence="1">The sequence shown here is derived from an EMBL/GenBank/DDBJ whole genome shotgun (WGS) entry which is preliminary data.</text>
</comment>
<dbReference type="AlphaFoldDB" id="A0A7J0EY58"/>
<reference evidence="1 2" key="1">
    <citation type="submission" date="2019-07" db="EMBL/GenBank/DDBJ databases">
        <title>De Novo Assembly of kiwifruit Actinidia rufa.</title>
        <authorList>
            <person name="Sugita-Konishi S."/>
            <person name="Sato K."/>
            <person name="Mori E."/>
            <person name="Abe Y."/>
            <person name="Kisaki G."/>
            <person name="Hamano K."/>
            <person name="Suezawa K."/>
            <person name="Otani M."/>
            <person name="Fukuda T."/>
            <person name="Manabe T."/>
            <person name="Gomi K."/>
            <person name="Tabuchi M."/>
            <person name="Akimitsu K."/>
            <person name="Kataoka I."/>
        </authorList>
    </citation>
    <scope>NUCLEOTIDE SEQUENCE [LARGE SCALE GENOMIC DNA]</scope>
    <source>
        <strain evidence="2">cv. Fuchu</strain>
    </source>
</reference>
<sequence>MQSPETVIRKFQIYVYGVLNYLHPARRSCPLYCRFSSESGNSGAVTLGPVSNFKAAAATGGRVPQPLGGGGVDAVAVVDAEAAAFEFVVALGS</sequence>
<dbReference type="EMBL" id="BJWL01000007">
    <property type="protein sequence ID" value="GFY91394.1"/>
    <property type="molecule type" value="Genomic_DNA"/>
</dbReference>
<organism evidence="1 2">
    <name type="scientific">Actinidia rufa</name>
    <dbReference type="NCBI Taxonomy" id="165716"/>
    <lineage>
        <taxon>Eukaryota</taxon>
        <taxon>Viridiplantae</taxon>
        <taxon>Streptophyta</taxon>
        <taxon>Embryophyta</taxon>
        <taxon>Tracheophyta</taxon>
        <taxon>Spermatophyta</taxon>
        <taxon>Magnoliopsida</taxon>
        <taxon>eudicotyledons</taxon>
        <taxon>Gunneridae</taxon>
        <taxon>Pentapetalae</taxon>
        <taxon>asterids</taxon>
        <taxon>Ericales</taxon>
        <taxon>Actinidiaceae</taxon>
        <taxon>Actinidia</taxon>
    </lineage>
</organism>
<dbReference type="Proteomes" id="UP000585474">
    <property type="component" value="Unassembled WGS sequence"/>
</dbReference>
<gene>
    <name evidence="1" type="ORF">Acr_07g0015900</name>
</gene>
<evidence type="ECO:0000313" key="1">
    <source>
        <dbReference type="EMBL" id="GFY91394.1"/>
    </source>
</evidence>
<protein>
    <submittedName>
        <fullName evidence="1">Transcriptional corepressor LEUNIG</fullName>
    </submittedName>
</protein>
<name>A0A7J0EY58_9ERIC</name>
<accession>A0A7J0EY58</accession>
<keyword evidence="2" id="KW-1185">Reference proteome</keyword>
<proteinExistence type="predicted"/>
<evidence type="ECO:0000313" key="2">
    <source>
        <dbReference type="Proteomes" id="UP000585474"/>
    </source>
</evidence>